<evidence type="ECO:0000256" key="2">
    <source>
        <dbReference type="ARBA" id="ARBA00022670"/>
    </source>
</evidence>
<dbReference type="Pfam" id="PF00877">
    <property type="entry name" value="NLPC_P60"/>
    <property type="match status" value="1"/>
</dbReference>
<evidence type="ECO:0000256" key="5">
    <source>
        <dbReference type="SAM" id="SignalP"/>
    </source>
</evidence>
<comment type="caution">
    <text evidence="7">The sequence shown here is derived from an EMBL/GenBank/DDBJ whole genome shotgun (WGS) entry which is preliminary data.</text>
</comment>
<reference evidence="8" key="1">
    <citation type="journal article" date="2019" name="Int. J. Syst. Evol. Microbiol.">
        <title>The Global Catalogue of Microorganisms (GCM) 10K type strain sequencing project: providing services to taxonomists for standard genome sequencing and annotation.</title>
        <authorList>
            <consortium name="The Broad Institute Genomics Platform"/>
            <consortium name="The Broad Institute Genome Sequencing Center for Infectious Disease"/>
            <person name="Wu L."/>
            <person name="Ma J."/>
        </authorList>
    </citation>
    <scope>NUCLEOTIDE SEQUENCE [LARGE SCALE GENOMIC DNA]</scope>
    <source>
        <strain evidence="8">CCUG 48216</strain>
    </source>
</reference>
<evidence type="ECO:0000256" key="4">
    <source>
        <dbReference type="ARBA" id="ARBA00022807"/>
    </source>
</evidence>
<dbReference type="InterPro" id="IPR000064">
    <property type="entry name" value="NLP_P60_dom"/>
</dbReference>
<accession>A0ABW3SG48</accession>
<dbReference type="InterPro" id="IPR038765">
    <property type="entry name" value="Papain-like_cys_pep_sf"/>
</dbReference>
<protein>
    <submittedName>
        <fullName evidence="7">C40 family peptidase</fullName>
    </submittedName>
</protein>
<keyword evidence="5" id="KW-0732">Signal</keyword>
<dbReference type="PANTHER" id="PTHR47053:SF1">
    <property type="entry name" value="MUREIN DD-ENDOPEPTIDASE MEPH-RELATED"/>
    <property type="match status" value="1"/>
</dbReference>
<keyword evidence="4" id="KW-0788">Thiol protease</keyword>
<keyword evidence="3" id="KW-0378">Hydrolase</keyword>
<dbReference type="PROSITE" id="PS51935">
    <property type="entry name" value="NLPC_P60"/>
    <property type="match status" value="1"/>
</dbReference>
<dbReference type="Gene3D" id="3.90.1720.10">
    <property type="entry name" value="endopeptidase domain like (from Nostoc punctiforme)"/>
    <property type="match status" value="1"/>
</dbReference>
<keyword evidence="8" id="KW-1185">Reference proteome</keyword>
<name>A0ABW3SG48_9BACL</name>
<dbReference type="InterPro" id="IPR051202">
    <property type="entry name" value="Peptidase_C40"/>
</dbReference>
<gene>
    <name evidence="7" type="ORF">ACFQ2Z_19855</name>
</gene>
<evidence type="ECO:0000256" key="1">
    <source>
        <dbReference type="ARBA" id="ARBA00007074"/>
    </source>
</evidence>
<organism evidence="7 8">
    <name type="scientific">Paenibacillus timonensis</name>
    <dbReference type="NCBI Taxonomy" id="225915"/>
    <lineage>
        <taxon>Bacteria</taxon>
        <taxon>Bacillati</taxon>
        <taxon>Bacillota</taxon>
        <taxon>Bacilli</taxon>
        <taxon>Bacillales</taxon>
        <taxon>Paenibacillaceae</taxon>
        <taxon>Paenibacillus</taxon>
    </lineage>
</organism>
<keyword evidence="2" id="KW-0645">Protease</keyword>
<proteinExistence type="inferred from homology"/>
<sequence>MKKSLAVFIVSGSLLLHPFGALTTYASGDTSTQAQATVSSVRENVITKGMRYLGTPYEFGSSRSNTKTFDCSDFVRQAYLEGAGIKLPSNSRTQGAYIKQQGTYTTNWRNLKRGDIMFFMSYRGSKASDYKGINKNTARITHDGIYLGNGKVLQTYSKESGGVRIDKIEGTQWEKRFLFGGSVLK</sequence>
<evidence type="ECO:0000259" key="6">
    <source>
        <dbReference type="PROSITE" id="PS51935"/>
    </source>
</evidence>
<evidence type="ECO:0000313" key="7">
    <source>
        <dbReference type="EMBL" id="MFD1183603.1"/>
    </source>
</evidence>
<dbReference type="SUPFAM" id="SSF54001">
    <property type="entry name" value="Cysteine proteinases"/>
    <property type="match status" value="1"/>
</dbReference>
<feature type="signal peptide" evidence="5">
    <location>
        <begin position="1"/>
        <end position="23"/>
    </location>
</feature>
<evidence type="ECO:0000313" key="8">
    <source>
        <dbReference type="Proteomes" id="UP001597211"/>
    </source>
</evidence>
<dbReference type="RefSeq" id="WP_308193223.1">
    <property type="nucleotide sequence ID" value="NZ_JAKSXN010000053.1"/>
</dbReference>
<dbReference type="Proteomes" id="UP001597211">
    <property type="component" value="Unassembled WGS sequence"/>
</dbReference>
<evidence type="ECO:0000256" key="3">
    <source>
        <dbReference type="ARBA" id="ARBA00022801"/>
    </source>
</evidence>
<comment type="similarity">
    <text evidence="1">Belongs to the peptidase C40 family.</text>
</comment>
<dbReference type="EMBL" id="JBHTKZ010000050">
    <property type="protein sequence ID" value="MFD1183603.1"/>
    <property type="molecule type" value="Genomic_DNA"/>
</dbReference>
<feature type="domain" description="NlpC/P60" evidence="6">
    <location>
        <begin position="39"/>
        <end position="184"/>
    </location>
</feature>
<dbReference type="PANTHER" id="PTHR47053">
    <property type="entry name" value="MUREIN DD-ENDOPEPTIDASE MEPH-RELATED"/>
    <property type="match status" value="1"/>
</dbReference>
<feature type="chain" id="PRO_5047344256" evidence="5">
    <location>
        <begin position="24"/>
        <end position="185"/>
    </location>
</feature>